<dbReference type="Pfam" id="PF25835">
    <property type="entry name" value="Fn3_SaeA_5th"/>
    <property type="match status" value="1"/>
</dbReference>
<dbReference type="Pfam" id="PF25836">
    <property type="entry name" value="Fn3_SaeA_6th"/>
    <property type="match status" value="1"/>
</dbReference>
<dbReference type="InterPro" id="IPR058694">
    <property type="entry name" value="Fn3_SaeA_4th"/>
</dbReference>
<proteinExistence type="predicted"/>
<feature type="domain" description="SaeA third Fn3-like" evidence="5">
    <location>
        <begin position="322"/>
        <end position="420"/>
    </location>
</feature>
<evidence type="ECO:0000313" key="8">
    <source>
        <dbReference type="EMBL" id="MBH0779607.1"/>
    </source>
</evidence>
<feature type="domain" description="SaeA first Fn3-like" evidence="3">
    <location>
        <begin position="115"/>
        <end position="207"/>
    </location>
</feature>
<gene>
    <name evidence="8" type="ORF">IT779_25380</name>
</gene>
<dbReference type="InterPro" id="IPR058693">
    <property type="entry name" value="Fn3_SaeA_3rd"/>
</dbReference>
<dbReference type="Pfam" id="PF25831">
    <property type="entry name" value="SaeA_1st"/>
    <property type="match status" value="1"/>
</dbReference>
<accession>A0A931IDE0</accession>
<sequence length="654" mass="71385">MKALDDPILEALHAWRDDQITLGKLRAGALNNSKLTQVLRSGYTDADEIAEILPDSVQWAAAHLARILALPRPMAAREEKPAAPAPDPVRADHDTASTAAPPIGGDSDSVQVSGLSVQATATGHRLSWPAAGPGADRVVRYRVTALDDEEPYRADGGRVIGETDSNEIVDTAPLINAVRFVAVWRFGADTVEQADARPAVAVARGHITCAPVGFTISTDHGSVAGQWSTLARTRRVRVYREPVEAGVRRAEEPYRILADQDNLTGFTDTEAVPGVEYVYRAVSEIDAGEGTILSEPVFAEAAIPGDLRPVTDLAVTETVDGEQIWLDLAWTPPPTGTVSIYRTAAKPPLSLSEEAMDRGSISSTAIAPDARLDDTSLLPNPVVAGVVSRMTKIAWPQNWVFVHLTPVTTVGDQVQVGATVTAVRDGSIRAARIIERCDEQFITLTWPEGTDEVRVHLADQHIPVESAVAEPPDSVMHAAGYDRDGGLRLPDPLPARGCAVHLVPVTYSGGLARPGAVTTVAYPGLLRVRYEIGFTTDKRRERWLVVKLASELDVNPAPPFVLVHREDRIPLHRKDGHRFTEYHYDQNSGPARMEAIHPMEMRRADDHLIWRVRIEDRRGFVRLFADINVEHQGLLALLDPPVRTLWITDPPRGR</sequence>
<feature type="domain" description="SaeA fifth Fn3-like" evidence="7">
    <location>
        <begin position="525"/>
        <end position="646"/>
    </location>
</feature>
<dbReference type="InterPro" id="IPR058695">
    <property type="entry name" value="SaeA_N"/>
</dbReference>
<evidence type="ECO:0000259" key="5">
    <source>
        <dbReference type="Pfam" id="PF25834"/>
    </source>
</evidence>
<dbReference type="Pfam" id="PF25832">
    <property type="entry name" value="Fn3_SaeA_2nd"/>
    <property type="match status" value="1"/>
</dbReference>
<keyword evidence="9" id="KW-1185">Reference proteome</keyword>
<evidence type="ECO:0000259" key="4">
    <source>
        <dbReference type="Pfam" id="PF25833"/>
    </source>
</evidence>
<dbReference type="InterPro" id="IPR058696">
    <property type="entry name" value="Fn3_SaeA_5th"/>
</dbReference>
<comment type="caution">
    <text evidence="8">The sequence shown here is derived from an EMBL/GenBank/DDBJ whole genome shotgun (WGS) entry which is preliminary data.</text>
</comment>
<dbReference type="RefSeq" id="WP_196151908.1">
    <property type="nucleotide sequence ID" value="NZ_JADMLG010000011.1"/>
</dbReference>
<name>A0A931IDE0_9NOCA</name>
<feature type="domain" description="SaeA N-terminal" evidence="2">
    <location>
        <begin position="8"/>
        <end position="68"/>
    </location>
</feature>
<evidence type="ECO:0000256" key="1">
    <source>
        <dbReference type="SAM" id="MobiDB-lite"/>
    </source>
</evidence>
<dbReference type="Pfam" id="PF25834">
    <property type="entry name" value="Fn3_SaeA_4th"/>
    <property type="match status" value="1"/>
</dbReference>
<dbReference type="InterPro" id="IPR058691">
    <property type="entry name" value="Fn3_SaeA_1st"/>
</dbReference>
<dbReference type="InterPro" id="IPR058692">
    <property type="entry name" value="Fn3_SaeA_2nd"/>
</dbReference>
<protein>
    <submittedName>
        <fullName evidence="8">Uncharacterized protein</fullName>
    </submittedName>
</protein>
<dbReference type="AlphaFoldDB" id="A0A931IDE0"/>
<reference evidence="8" key="1">
    <citation type="submission" date="2020-11" db="EMBL/GenBank/DDBJ databases">
        <title>Nocardia NEAU-351.nov., a novel actinomycete isolated from the cow dung.</title>
        <authorList>
            <person name="Zhang X."/>
        </authorList>
    </citation>
    <scope>NUCLEOTIDE SEQUENCE</scope>
    <source>
        <strain evidence="8">NEAU-351</strain>
    </source>
</reference>
<evidence type="ECO:0000313" key="9">
    <source>
        <dbReference type="Proteomes" id="UP000655751"/>
    </source>
</evidence>
<evidence type="ECO:0000259" key="2">
    <source>
        <dbReference type="Pfam" id="PF25831"/>
    </source>
</evidence>
<feature type="domain" description="SaeA fourth Fn3-like" evidence="6">
    <location>
        <begin position="428"/>
        <end position="520"/>
    </location>
</feature>
<feature type="region of interest" description="Disordered" evidence="1">
    <location>
        <begin position="77"/>
        <end position="110"/>
    </location>
</feature>
<evidence type="ECO:0000259" key="3">
    <source>
        <dbReference type="Pfam" id="PF25832"/>
    </source>
</evidence>
<dbReference type="EMBL" id="JADMLG010000011">
    <property type="protein sequence ID" value="MBH0779607.1"/>
    <property type="molecule type" value="Genomic_DNA"/>
</dbReference>
<dbReference type="Pfam" id="PF25833">
    <property type="entry name" value="Fn3_SaeA_3rd"/>
    <property type="match status" value="1"/>
</dbReference>
<organism evidence="8 9">
    <name type="scientific">Nocardia bovistercoris</name>
    <dbReference type="NCBI Taxonomy" id="2785916"/>
    <lineage>
        <taxon>Bacteria</taxon>
        <taxon>Bacillati</taxon>
        <taxon>Actinomycetota</taxon>
        <taxon>Actinomycetes</taxon>
        <taxon>Mycobacteriales</taxon>
        <taxon>Nocardiaceae</taxon>
        <taxon>Nocardia</taxon>
    </lineage>
</organism>
<evidence type="ECO:0000259" key="6">
    <source>
        <dbReference type="Pfam" id="PF25835"/>
    </source>
</evidence>
<dbReference type="Proteomes" id="UP000655751">
    <property type="component" value="Unassembled WGS sequence"/>
</dbReference>
<evidence type="ECO:0000259" key="7">
    <source>
        <dbReference type="Pfam" id="PF25836"/>
    </source>
</evidence>
<feature type="domain" description="SaeA second Fn3-like" evidence="4">
    <location>
        <begin position="213"/>
        <end position="301"/>
    </location>
</feature>